<dbReference type="InterPro" id="IPR036526">
    <property type="entry name" value="C-N_Hydrolase_sf"/>
</dbReference>
<proteinExistence type="predicted"/>
<evidence type="ECO:0000313" key="2">
    <source>
        <dbReference type="EMBL" id="MDF2259331.1"/>
    </source>
</evidence>
<accession>A0ABT5Z680</accession>
<protein>
    <recommendedName>
        <fullName evidence="1">CN hydrolase domain-containing protein</fullName>
    </recommendedName>
</protein>
<dbReference type="SUPFAM" id="SSF56317">
    <property type="entry name" value="Carbon-nitrogen hydrolase"/>
    <property type="match status" value="1"/>
</dbReference>
<dbReference type="Gene3D" id="3.60.110.10">
    <property type="entry name" value="Carbon-nitrogen hydrolase"/>
    <property type="match status" value="1"/>
</dbReference>
<feature type="domain" description="CN hydrolase" evidence="1">
    <location>
        <begin position="30"/>
        <end position="93"/>
    </location>
</feature>
<evidence type="ECO:0000259" key="1">
    <source>
        <dbReference type="Pfam" id="PF00795"/>
    </source>
</evidence>
<gene>
    <name evidence="2" type="ORF">P2L57_27560</name>
</gene>
<name>A0ABT5Z680_9ACTN</name>
<comment type="caution">
    <text evidence="2">The sequence shown here is derived from an EMBL/GenBank/DDBJ whole genome shotgun (WGS) entry which is preliminary data.</text>
</comment>
<sequence>MARWRCSPRRAAARSPSYGCRERRSHRWSKWRARPPWGARDRASRPDAAVIDWTTCGGSAVWAPDGRLLVEAGKDKRELVVADLDPGLLRRVRSTDTMLADVRPAPSLRTKHQVGQTG</sequence>
<keyword evidence="3" id="KW-1185">Reference proteome</keyword>
<dbReference type="EMBL" id="JARHTQ010000022">
    <property type="protein sequence ID" value="MDF2259331.1"/>
    <property type="molecule type" value="Genomic_DNA"/>
</dbReference>
<dbReference type="Proteomes" id="UP001220022">
    <property type="component" value="Unassembled WGS sequence"/>
</dbReference>
<dbReference type="InterPro" id="IPR003010">
    <property type="entry name" value="C-N_Hydrolase"/>
</dbReference>
<dbReference type="Pfam" id="PF00795">
    <property type="entry name" value="CN_hydrolase"/>
    <property type="match status" value="1"/>
</dbReference>
<dbReference type="RefSeq" id="WP_275818806.1">
    <property type="nucleotide sequence ID" value="NZ_BAAANM010000009.1"/>
</dbReference>
<reference evidence="2 3" key="1">
    <citation type="submission" date="2023-03" db="EMBL/GenBank/DDBJ databases">
        <title>Draft genome sequence of type strain Streptomyces ferralitis JCM 14344.</title>
        <authorList>
            <person name="Klaysubun C."/>
            <person name="Duangmal K."/>
        </authorList>
    </citation>
    <scope>NUCLEOTIDE SEQUENCE [LARGE SCALE GENOMIC DNA]</scope>
    <source>
        <strain evidence="2 3">JCM 14344</strain>
    </source>
</reference>
<organism evidence="2 3">
    <name type="scientific">Streptantibioticus ferralitis</name>
    <dbReference type="NCBI Taxonomy" id="236510"/>
    <lineage>
        <taxon>Bacteria</taxon>
        <taxon>Bacillati</taxon>
        <taxon>Actinomycetota</taxon>
        <taxon>Actinomycetes</taxon>
        <taxon>Kitasatosporales</taxon>
        <taxon>Streptomycetaceae</taxon>
        <taxon>Streptantibioticus</taxon>
    </lineage>
</organism>
<evidence type="ECO:0000313" key="3">
    <source>
        <dbReference type="Proteomes" id="UP001220022"/>
    </source>
</evidence>